<comment type="caution">
    <text evidence="2">The sequence shown here is derived from an EMBL/GenBank/DDBJ whole genome shotgun (WGS) entry which is preliminary data.</text>
</comment>
<evidence type="ECO:0000313" key="3">
    <source>
        <dbReference type="Proteomes" id="UP000074382"/>
    </source>
</evidence>
<feature type="region of interest" description="Disordered" evidence="1">
    <location>
        <begin position="1"/>
        <end position="21"/>
    </location>
</feature>
<protein>
    <recommendedName>
        <fullName evidence="4">S-adenosyl methyltransferase</fullName>
    </recommendedName>
</protein>
<gene>
    <name evidence="2" type="ORF">AC529_16325</name>
</gene>
<dbReference type="EMBL" id="LGEM01000115">
    <property type="protein sequence ID" value="KUP95677.1"/>
    <property type="molecule type" value="Genomic_DNA"/>
</dbReference>
<dbReference type="RefSeq" id="WP_068757016.1">
    <property type="nucleotide sequence ID" value="NZ_KQ950183.1"/>
</dbReference>
<dbReference type="STRING" id="665004.AC529_16325"/>
<dbReference type="PATRIC" id="fig|665004.4.peg.2854"/>
<organism evidence="2 3">
    <name type="scientific">Thermobifida cellulosilytica TB100</name>
    <dbReference type="NCBI Taxonomy" id="665004"/>
    <lineage>
        <taxon>Bacteria</taxon>
        <taxon>Bacillati</taxon>
        <taxon>Actinomycetota</taxon>
        <taxon>Actinomycetes</taxon>
        <taxon>Streptosporangiales</taxon>
        <taxon>Nocardiopsidaceae</taxon>
        <taxon>Thermobifida</taxon>
    </lineage>
</organism>
<reference evidence="3" key="1">
    <citation type="journal article" date="2017" name="Acta Aliment.">
        <title>Plant polysaccharide degrading enzyme system of Thermpbifida cellulosilytica TB100 revealed by de novo genome project data.</title>
        <authorList>
            <person name="Toth A."/>
            <person name="Baka E."/>
            <person name="Luzics S."/>
            <person name="Bata-Vidacs I."/>
            <person name="Nagy I."/>
            <person name="Balint B."/>
            <person name="Herceg R."/>
            <person name="Olasz F."/>
            <person name="Wilk T."/>
            <person name="Nagy T."/>
            <person name="Kriszt B."/>
            <person name="Nagy I."/>
            <person name="Kukolya J."/>
        </authorList>
    </citation>
    <scope>NUCLEOTIDE SEQUENCE [LARGE SCALE GENOMIC DNA]</scope>
    <source>
        <strain evidence="3">TB100</strain>
    </source>
</reference>
<keyword evidence="3" id="KW-1185">Reference proteome</keyword>
<evidence type="ECO:0000313" key="2">
    <source>
        <dbReference type="EMBL" id="KUP95677.1"/>
    </source>
</evidence>
<evidence type="ECO:0000256" key="1">
    <source>
        <dbReference type="SAM" id="MobiDB-lite"/>
    </source>
</evidence>
<dbReference type="OrthoDB" id="3424493at2"/>
<dbReference type="Pfam" id="PF04672">
    <property type="entry name" value="Methyltransf_19"/>
    <property type="match status" value="1"/>
</dbReference>
<dbReference type="AlphaFoldDB" id="A0A147KEH5"/>
<proteinExistence type="predicted"/>
<dbReference type="InterPro" id="IPR006764">
    <property type="entry name" value="SAM_dep_MeTrfase_SAV2177_type"/>
</dbReference>
<sequence>MIEQRQVLPVDDEPHSPEVPAPRVIRMDDYRSAAPAAAPAPETARLVEAESRFLARCVGYLVADLKIRQYVDLGSRVPHSGGIHDLVSERLPDARVVRLDTGPAVPLHPRASASGPAVLRLDQPCPEELAAQLALRGLVDLGEPVAVLVDADLLPESLDVGEVVHALHEALVPGSHLVLRQRPVNPADPYARALVAALFEPFCLLEPGVADLAWWPYPDEEVAAEGTGVLAGLARRR</sequence>
<accession>A0A147KEH5</accession>
<evidence type="ECO:0008006" key="4">
    <source>
        <dbReference type="Google" id="ProtNLM"/>
    </source>
</evidence>
<dbReference type="InterPro" id="IPR029063">
    <property type="entry name" value="SAM-dependent_MTases_sf"/>
</dbReference>
<name>A0A147KEH5_THECS</name>
<dbReference type="Proteomes" id="UP000074382">
    <property type="component" value="Unassembled WGS sequence"/>
</dbReference>
<dbReference type="Gene3D" id="3.40.50.150">
    <property type="entry name" value="Vaccinia Virus protein VP39"/>
    <property type="match status" value="1"/>
</dbReference>
<dbReference type="SUPFAM" id="SSF53335">
    <property type="entry name" value="S-adenosyl-L-methionine-dependent methyltransferases"/>
    <property type="match status" value="1"/>
</dbReference>